<dbReference type="PANTHER" id="PTHR33841">
    <property type="entry name" value="DNA METHYLTRANSFERASE YEEA-RELATED"/>
    <property type="match status" value="1"/>
</dbReference>
<feature type="domain" description="Type II methyltransferase M.Eco57I C-terminal" evidence="6">
    <location>
        <begin position="257"/>
        <end position="519"/>
    </location>
</feature>
<dbReference type="InterPro" id="IPR002052">
    <property type="entry name" value="DNA_methylase_N6_adenine_CS"/>
</dbReference>
<keyword evidence="10" id="KW-1185">Reference proteome</keyword>
<dbReference type="Pfam" id="PF02384">
    <property type="entry name" value="N6_Mtase"/>
    <property type="match status" value="1"/>
</dbReference>
<dbReference type="InterPro" id="IPR050953">
    <property type="entry name" value="N4_N6_ade-DNA_methylase"/>
</dbReference>
<organism evidence="7 9">
    <name type="scientific">Mycobacterium persicum</name>
    <dbReference type="NCBI Taxonomy" id="1487726"/>
    <lineage>
        <taxon>Bacteria</taxon>
        <taxon>Bacillati</taxon>
        <taxon>Actinomycetota</taxon>
        <taxon>Actinomycetes</taxon>
        <taxon>Mycobacteriales</taxon>
        <taxon>Mycobacteriaceae</taxon>
        <taxon>Mycobacterium</taxon>
    </lineage>
</organism>
<dbReference type="Proteomes" id="UP000192335">
    <property type="component" value="Unassembled WGS sequence"/>
</dbReference>
<reference evidence="8 10" key="2">
    <citation type="submission" date="2018-09" db="EMBL/GenBank/DDBJ databases">
        <authorList>
            <person name="Tagini F."/>
        </authorList>
    </citation>
    <scope>NUCLEOTIDE SEQUENCE [LARGE SCALE GENOMIC DNA]</scope>
    <source>
        <strain evidence="8 10">MK4</strain>
    </source>
</reference>
<dbReference type="Pfam" id="PF22837">
    <property type="entry name" value="M_Eco57I_C"/>
    <property type="match status" value="1"/>
</dbReference>
<comment type="caution">
    <text evidence="7">The sequence shown here is derived from an EMBL/GenBank/DDBJ whole genome shotgun (WGS) entry which is preliminary data.</text>
</comment>
<evidence type="ECO:0000256" key="4">
    <source>
        <dbReference type="ARBA" id="ARBA00022747"/>
    </source>
</evidence>
<dbReference type="EMBL" id="UPHM01000087">
    <property type="protein sequence ID" value="VAZ95733.1"/>
    <property type="molecule type" value="Genomic_DNA"/>
</dbReference>
<reference evidence="7 9" key="1">
    <citation type="submission" date="2017-02" db="EMBL/GenBank/DDBJ databases">
        <title>Mycobacterium kansasii genomes.</title>
        <authorList>
            <person name="Borowka P."/>
            <person name="Strapagiel D."/>
            <person name="Marciniak B."/>
            <person name="Lach J."/>
            <person name="Bakula Z."/>
            <person name="Van Ingen J."/>
            <person name="Safianowska A."/>
            <person name="Brzostek A."/>
            <person name="Dziadek J."/>
            <person name="Jagielski T."/>
        </authorList>
    </citation>
    <scope>NUCLEOTIDE SEQUENCE [LARGE SCALE GENOMIC DNA]</scope>
    <source>
        <strain evidence="7 9">12MK</strain>
    </source>
</reference>
<evidence type="ECO:0000313" key="10">
    <source>
        <dbReference type="Proteomes" id="UP000271464"/>
    </source>
</evidence>
<evidence type="ECO:0000313" key="7">
    <source>
        <dbReference type="EMBL" id="ORC10008.1"/>
    </source>
</evidence>
<name>A0A8E2LR43_9MYCO</name>
<keyword evidence="4" id="KW-0680">Restriction system</keyword>
<dbReference type="InterPro" id="IPR003356">
    <property type="entry name" value="DNA_methylase_A-5"/>
</dbReference>
<keyword evidence="3" id="KW-0949">S-adenosyl-L-methionine</keyword>
<accession>A0A8E2LR43</accession>
<dbReference type="GO" id="GO:0009007">
    <property type="term" value="F:site-specific DNA-methyltransferase (adenine-specific) activity"/>
    <property type="evidence" value="ECO:0007669"/>
    <property type="project" value="UniProtKB-EC"/>
</dbReference>
<dbReference type="GO" id="GO:0032259">
    <property type="term" value="P:methylation"/>
    <property type="evidence" value="ECO:0007669"/>
    <property type="project" value="UniProtKB-KW"/>
</dbReference>
<dbReference type="GO" id="GO:0009307">
    <property type="term" value="P:DNA restriction-modification system"/>
    <property type="evidence" value="ECO:0007669"/>
    <property type="project" value="UniProtKB-KW"/>
</dbReference>
<dbReference type="SUPFAM" id="SSF53335">
    <property type="entry name" value="S-adenosyl-L-methionine-dependent methyltransferases"/>
    <property type="match status" value="1"/>
</dbReference>
<keyword evidence="1 7" id="KW-0489">Methyltransferase</keyword>
<feature type="domain" description="DNA methylase adenine-specific" evidence="5">
    <location>
        <begin position="8"/>
        <end position="220"/>
    </location>
</feature>
<dbReference type="GO" id="GO:0008170">
    <property type="term" value="F:N-methyltransferase activity"/>
    <property type="evidence" value="ECO:0007669"/>
    <property type="project" value="InterPro"/>
</dbReference>
<dbReference type="EC" id="2.1.1.72" evidence="8"/>
<evidence type="ECO:0000259" key="5">
    <source>
        <dbReference type="Pfam" id="PF02384"/>
    </source>
</evidence>
<dbReference type="OrthoDB" id="32195at2"/>
<keyword evidence="2 8" id="KW-0808">Transferase</keyword>
<dbReference type="Gene3D" id="3.40.50.150">
    <property type="entry name" value="Vaccinia Virus protein VP39"/>
    <property type="match status" value="1"/>
</dbReference>
<dbReference type="PROSITE" id="PS00092">
    <property type="entry name" value="N6_MTASE"/>
    <property type="match status" value="1"/>
</dbReference>
<dbReference type="Proteomes" id="UP000271464">
    <property type="component" value="Unassembled WGS sequence"/>
</dbReference>
<evidence type="ECO:0000256" key="1">
    <source>
        <dbReference type="ARBA" id="ARBA00022603"/>
    </source>
</evidence>
<dbReference type="PANTHER" id="PTHR33841:SF5">
    <property type="entry name" value="DNA METHYLASE (MODIFICATION METHYLASE) (METHYLTRANSFERASE)-RELATED"/>
    <property type="match status" value="1"/>
</dbReference>
<dbReference type="InterPro" id="IPR029063">
    <property type="entry name" value="SAM-dependent_MTases_sf"/>
</dbReference>
<evidence type="ECO:0000256" key="2">
    <source>
        <dbReference type="ARBA" id="ARBA00022679"/>
    </source>
</evidence>
<dbReference type="InterPro" id="IPR054520">
    <property type="entry name" value="M_Eco57I_C"/>
</dbReference>
<protein>
    <submittedName>
        <fullName evidence="8">Modification methylase Eco57IB</fullName>
        <ecNumber evidence="8">2.1.1.72</ecNumber>
    </submittedName>
    <submittedName>
        <fullName evidence="7">SAM-dependent methyltransferase</fullName>
    </submittedName>
</protein>
<dbReference type="REBASE" id="201874">
    <property type="entry name" value="M.Mka12MKORF3375P"/>
</dbReference>
<sequence>MVLGADTATLRKARGAFFTPEAVARYITEWAVRSTSDRIIEPSCGEASFLLAAVERLAALHTPGGADQYAALDGVELHDASARAARKLLRNAGVEAHVMVNDFFCVAPTGSYDVVIGNPPYIRYQEFSGTARARSRAAALRAGVGLTNLASSWAAFAVHSALFLRPGGRMGLVLPAELLSVNYAAEVRRFLLATFARVDLVLFTERVFPDAQEEVLLLLADGYQEGPTDHASIYQARNAAELPTIAAGRTWTPTRPEEKWTPSLLSADALNTYMGLLSSGCFTVLESWGDTTLGMVTGNNKYFALSPARVADLGLEPTDILRLSPPGSRHLRGLAFGAAALNELGRNGSATWLFRPPGEPSPAARAYIAAGEAAGVHTAYKCRVRKPWWRVPSLAPADLLLTYMNADTARVTTNAAKAAHLNSVHGVYLTPKLQKLGKALLPLASLTSMTLVGAETVGRAYGGGMLKLEPREADRLPVPPAALVEAAADRLTNIRPQVAALLRGGKLLAASKLVDDVLLVGELGIARTQVRVLREAHAELTARRAARGRRGAN</sequence>
<dbReference type="EMBL" id="MWQA01000001">
    <property type="protein sequence ID" value="ORC10008.1"/>
    <property type="molecule type" value="Genomic_DNA"/>
</dbReference>
<evidence type="ECO:0000259" key="6">
    <source>
        <dbReference type="Pfam" id="PF22837"/>
    </source>
</evidence>
<dbReference type="GO" id="GO:0003677">
    <property type="term" value="F:DNA binding"/>
    <property type="evidence" value="ECO:0007669"/>
    <property type="project" value="InterPro"/>
</dbReference>
<evidence type="ECO:0000256" key="3">
    <source>
        <dbReference type="ARBA" id="ARBA00022691"/>
    </source>
</evidence>
<gene>
    <name evidence="7" type="ORF">B4U45_03375</name>
    <name evidence="8" type="ORF">LAUMK4_03247</name>
</gene>
<dbReference type="PRINTS" id="PR00507">
    <property type="entry name" value="N12N6MTFRASE"/>
</dbReference>
<proteinExistence type="predicted"/>
<dbReference type="AlphaFoldDB" id="A0A8E2LR43"/>
<evidence type="ECO:0000313" key="9">
    <source>
        <dbReference type="Proteomes" id="UP000192335"/>
    </source>
</evidence>
<evidence type="ECO:0000313" key="8">
    <source>
        <dbReference type="EMBL" id="VAZ95733.1"/>
    </source>
</evidence>